<protein>
    <recommendedName>
        <fullName evidence="1">non-specific serine/threonine protein kinase</fullName>
        <ecNumber evidence="1">2.7.11.1</ecNumber>
    </recommendedName>
</protein>
<proteinExistence type="predicted"/>
<dbReference type="GO" id="GO:0004674">
    <property type="term" value="F:protein serine/threonine kinase activity"/>
    <property type="evidence" value="ECO:0007669"/>
    <property type="project" value="UniProtKB-EC"/>
</dbReference>
<dbReference type="AlphaFoldDB" id="A0A9Q0ANK3"/>
<keyword evidence="5" id="KW-1185">Reference proteome</keyword>
<dbReference type="Proteomes" id="UP000829685">
    <property type="component" value="Unassembled WGS sequence"/>
</dbReference>
<dbReference type="EMBL" id="JAFIMR010000023">
    <property type="protein sequence ID" value="KAI1864707.1"/>
    <property type="molecule type" value="Genomic_DNA"/>
</dbReference>
<sequence>MENRFNVVPILAVVLHDETSDCIVSNQAANVDYLHDEDTKHHSHQIAGFLMPYVGRSLELWGTPTTDSDGLGPMTSTYPAMDSLSTTTNLPISEEQLLDLVCGIQKLSKCGIVHGDICNWNVVLTQPVLQTARLLLIDMGDIAPGYEGDADALGNLLLWCLEHSAELKDTAATRKWTVIAAALLKGGYLDQAIGVLSPGKRKDSFKRRPISTKQELKRRRF</sequence>
<dbReference type="InterPro" id="IPR011009">
    <property type="entry name" value="Kinase-like_dom_sf"/>
</dbReference>
<comment type="catalytic activity">
    <reaction evidence="3">
        <text>L-seryl-[protein] + ATP = O-phospho-L-seryl-[protein] + ADP + H(+)</text>
        <dbReference type="Rhea" id="RHEA:17989"/>
        <dbReference type="Rhea" id="RHEA-COMP:9863"/>
        <dbReference type="Rhea" id="RHEA-COMP:11604"/>
        <dbReference type="ChEBI" id="CHEBI:15378"/>
        <dbReference type="ChEBI" id="CHEBI:29999"/>
        <dbReference type="ChEBI" id="CHEBI:30616"/>
        <dbReference type="ChEBI" id="CHEBI:83421"/>
        <dbReference type="ChEBI" id="CHEBI:456216"/>
        <dbReference type="EC" id="2.7.11.1"/>
    </reaction>
</comment>
<name>A0A9Q0ANK3_9PEZI</name>
<evidence type="ECO:0000256" key="1">
    <source>
        <dbReference type="ARBA" id="ARBA00012513"/>
    </source>
</evidence>
<comment type="caution">
    <text evidence="4">The sequence shown here is derived from an EMBL/GenBank/DDBJ whole genome shotgun (WGS) entry which is preliminary data.</text>
</comment>
<evidence type="ECO:0000256" key="3">
    <source>
        <dbReference type="ARBA" id="ARBA00048679"/>
    </source>
</evidence>
<evidence type="ECO:0000313" key="5">
    <source>
        <dbReference type="Proteomes" id="UP000829685"/>
    </source>
</evidence>
<dbReference type="InterPro" id="IPR008266">
    <property type="entry name" value="Tyr_kinase_AS"/>
</dbReference>
<evidence type="ECO:0000313" key="4">
    <source>
        <dbReference type="EMBL" id="KAI1864707.1"/>
    </source>
</evidence>
<comment type="catalytic activity">
    <reaction evidence="2">
        <text>L-threonyl-[protein] + ATP = O-phospho-L-threonyl-[protein] + ADP + H(+)</text>
        <dbReference type="Rhea" id="RHEA:46608"/>
        <dbReference type="Rhea" id="RHEA-COMP:11060"/>
        <dbReference type="Rhea" id="RHEA-COMP:11605"/>
        <dbReference type="ChEBI" id="CHEBI:15378"/>
        <dbReference type="ChEBI" id="CHEBI:30013"/>
        <dbReference type="ChEBI" id="CHEBI:30616"/>
        <dbReference type="ChEBI" id="CHEBI:61977"/>
        <dbReference type="ChEBI" id="CHEBI:456216"/>
        <dbReference type="EC" id="2.7.11.1"/>
    </reaction>
</comment>
<accession>A0A9Q0ANK3</accession>
<dbReference type="EC" id="2.7.11.1" evidence="1"/>
<gene>
    <name evidence="4" type="ORF">JX265_008431</name>
</gene>
<reference evidence="4" key="1">
    <citation type="submission" date="2021-03" db="EMBL/GenBank/DDBJ databases">
        <title>Revisited historic fungal species revealed as producer of novel bioactive compounds through whole genome sequencing and comparative genomics.</title>
        <authorList>
            <person name="Vignolle G.A."/>
            <person name="Hochenegger N."/>
            <person name="Mach R.L."/>
            <person name="Mach-Aigner A.R."/>
            <person name="Javad Rahimi M."/>
            <person name="Salim K.A."/>
            <person name="Chan C.M."/>
            <person name="Lim L.B.L."/>
            <person name="Cai F."/>
            <person name="Druzhinina I.S."/>
            <person name="U'Ren J.M."/>
            <person name="Derntl C."/>
        </authorList>
    </citation>
    <scope>NUCLEOTIDE SEQUENCE</scope>
    <source>
        <strain evidence="4">TUCIM 5799</strain>
    </source>
</reference>
<dbReference type="PROSITE" id="PS00109">
    <property type="entry name" value="PROTEIN_KINASE_TYR"/>
    <property type="match status" value="1"/>
</dbReference>
<evidence type="ECO:0000256" key="2">
    <source>
        <dbReference type="ARBA" id="ARBA00047899"/>
    </source>
</evidence>
<dbReference type="SUPFAM" id="SSF56112">
    <property type="entry name" value="Protein kinase-like (PK-like)"/>
    <property type="match status" value="1"/>
</dbReference>
<organism evidence="4 5">
    <name type="scientific">Neoarthrinium moseri</name>
    <dbReference type="NCBI Taxonomy" id="1658444"/>
    <lineage>
        <taxon>Eukaryota</taxon>
        <taxon>Fungi</taxon>
        <taxon>Dikarya</taxon>
        <taxon>Ascomycota</taxon>
        <taxon>Pezizomycotina</taxon>
        <taxon>Sordariomycetes</taxon>
        <taxon>Xylariomycetidae</taxon>
        <taxon>Amphisphaeriales</taxon>
        <taxon>Apiosporaceae</taxon>
        <taxon>Neoarthrinium</taxon>
    </lineage>
</organism>